<dbReference type="GO" id="GO:0046872">
    <property type="term" value="F:metal ion binding"/>
    <property type="evidence" value="ECO:0007669"/>
    <property type="project" value="UniProtKB-KW"/>
</dbReference>
<keyword evidence="7" id="KW-1185">Reference proteome</keyword>
<dbReference type="InterPro" id="IPR001279">
    <property type="entry name" value="Metallo-B-lactamas"/>
</dbReference>
<dbReference type="InterPro" id="IPR036866">
    <property type="entry name" value="RibonucZ/Hydroxyglut_hydro"/>
</dbReference>
<dbReference type="Proteomes" id="UP001320898">
    <property type="component" value="Unassembled WGS sequence"/>
</dbReference>
<dbReference type="AlphaFoldDB" id="A0AAW5R2J3"/>
<evidence type="ECO:0000313" key="7">
    <source>
        <dbReference type="Proteomes" id="UP001320898"/>
    </source>
</evidence>
<dbReference type="InterPro" id="IPR019546">
    <property type="entry name" value="TAT_signal_bac_arc"/>
</dbReference>
<dbReference type="RefSeq" id="WP_261616911.1">
    <property type="nucleotide sequence ID" value="NZ_JALIDZ010000007.1"/>
</dbReference>
<accession>A0AAW5R2J3</accession>
<evidence type="ECO:0000256" key="4">
    <source>
        <dbReference type="ARBA" id="ARBA00022833"/>
    </source>
</evidence>
<dbReference type="Gene3D" id="3.60.15.10">
    <property type="entry name" value="Ribonuclease Z/Hydroxyacylglutathione hydrolase-like"/>
    <property type="match status" value="1"/>
</dbReference>
<organism evidence="6 7">
    <name type="scientific">Microbaculum marinisediminis</name>
    <dbReference type="NCBI Taxonomy" id="2931392"/>
    <lineage>
        <taxon>Bacteria</taxon>
        <taxon>Pseudomonadati</taxon>
        <taxon>Pseudomonadota</taxon>
        <taxon>Alphaproteobacteria</taxon>
        <taxon>Hyphomicrobiales</taxon>
        <taxon>Tepidamorphaceae</taxon>
        <taxon>Microbaculum</taxon>
    </lineage>
</organism>
<comment type="caution">
    <text evidence="6">The sequence shown here is derived from an EMBL/GenBank/DDBJ whole genome shotgun (WGS) entry which is preliminary data.</text>
</comment>
<dbReference type="NCBIfam" id="TIGR01409">
    <property type="entry name" value="TAT_signal_seq"/>
    <property type="match status" value="1"/>
</dbReference>
<dbReference type="SUPFAM" id="SSF56281">
    <property type="entry name" value="Metallo-hydrolase/oxidoreductase"/>
    <property type="match status" value="1"/>
</dbReference>
<dbReference type="Pfam" id="PF00753">
    <property type="entry name" value="Lactamase_B"/>
    <property type="match status" value="1"/>
</dbReference>
<dbReference type="EMBL" id="JALIDZ010000007">
    <property type="protein sequence ID" value="MCT8973334.1"/>
    <property type="molecule type" value="Genomic_DNA"/>
</dbReference>
<dbReference type="InterPro" id="IPR051013">
    <property type="entry name" value="MBL_superfamily_lactonases"/>
</dbReference>
<evidence type="ECO:0000259" key="5">
    <source>
        <dbReference type="SMART" id="SM00849"/>
    </source>
</evidence>
<feature type="domain" description="Metallo-beta-lactamase" evidence="5">
    <location>
        <begin position="80"/>
        <end position="284"/>
    </location>
</feature>
<gene>
    <name evidence="6" type="ORF">MUB46_15845</name>
</gene>
<proteinExistence type="inferred from homology"/>
<protein>
    <submittedName>
        <fullName evidence="6">MBL fold metallo-hydrolase</fullName>
    </submittedName>
</protein>
<sequence length="305" mass="32621">MNRVLTRRDFLAGTAAAATMMGLPIGPARAATASSVSLGDAEVLVVSDGSLTQPMSFVLPDRSPEEIAALGLPADTLHPDCNVTLLRTPDRLVMFDAGSGPLFQDTVGALADNLAAAGIDPGDVTDVVFTHAHPDHIWGVLDDFDELVFSKARYFLPQAEWDFWRSDDAFADLPEERASFIVGARNRFDALEEQVTLIRPGEEVLPGVEAVDTAGHTPGHMSYVLHGGGDSVLVTGDAILNAVISFERPDWRVGPDQDQDQGAKTRTALLDRITADKLRIVGFHLPHPGIGTAERAGSAYRFVAG</sequence>
<evidence type="ECO:0000256" key="1">
    <source>
        <dbReference type="ARBA" id="ARBA00007749"/>
    </source>
</evidence>
<keyword evidence="2" id="KW-0479">Metal-binding</keyword>
<dbReference type="PANTHER" id="PTHR42978">
    <property type="entry name" value="QUORUM-QUENCHING LACTONASE YTNP-RELATED-RELATED"/>
    <property type="match status" value="1"/>
</dbReference>
<keyword evidence="4" id="KW-0862">Zinc</keyword>
<dbReference type="SMART" id="SM00849">
    <property type="entry name" value="Lactamase_B"/>
    <property type="match status" value="1"/>
</dbReference>
<evidence type="ECO:0000256" key="3">
    <source>
        <dbReference type="ARBA" id="ARBA00022801"/>
    </source>
</evidence>
<dbReference type="CDD" id="cd07720">
    <property type="entry name" value="OPHC2-like_MBL-fold"/>
    <property type="match status" value="1"/>
</dbReference>
<evidence type="ECO:0000256" key="2">
    <source>
        <dbReference type="ARBA" id="ARBA00022723"/>
    </source>
</evidence>
<dbReference type="PANTHER" id="PTHR42978:SF6">
    <property type="entry name" value="QUORUM-QUENCHING LACTONASE YTNP-RELATED"/>
    <property type="match status" value="1"/>
</dbReference>
<name>A0AAW5R2J3_9HYPH</name>
<reference evidence="6 7" key="1">
    <citation type="submission" date="2022-04" db="EMBL/GenBank/DDBJ databases">
        <authorList>
            <person name="Ye Y.-Q."/>
            <person name="Du Z.-J."/>
        </authorList>
    </citation>
    <scope>NUCLEOTIDE SEQUENCE [LARGE SCALE GENOMIC DNA]</scope>
    <source>
        <strain evidence="6 7">A6E488</strain>
    </source>
</reference>
<dbReference type="InterPro" id="IPR006311">
    <property type="entry name" value="TAT_signal"/>
</dbReference>
<dbReference type="PROSITE" id="PS51318">
    <property type="entry name" value="TAT"/>
    <property type="match status" value="1"/>
</dbReference>
<comment type="similarity">
    <text evidence="1">Belongs to the metallo-beta-lactamase superfamily.</text>
</comment>
<dbReference type="GO" id="GO:0016787">
    <property type="term" value="F:hydrolase activity"/>
    <property type="evidence" value="ECO:0007669"/>
    <property type="project" value="UniProtKB-KW"/>
</dbReference>
<keyword evidence="3" id="KW-0378">Hydrolase</keyword>
<evidence type="ECO:0000313" key="6">
    <source>
        <dbReference type="EMBL" id="MCT8973334.1"/>
    </source>
</evidence>